<organism evidence="10 11">
    <name type="scientific">Elysia crispata</name>
    <name type="common">lettuce slug</name>
    <dbReference type="NCBI Taxonomy" id="231223"/>
    <lineage>
        <taxon>Eukaryota</taxon>
        <taxon>Metazoa</taxon>
        <taxon>Spiralia</taxon>
        <taxon>Lophotrochozoa</taxon>
        <taxon>Mollusca</taxon>
        <taxon>Gastropoda</taxon>
        <taxon>Heterobranchia</taxon>
        <taxon>Euthyneura</taxon>
        <taxon>Panpulmonata</taxon>
        <taxon>Sacoglossa</taxon>
        <taxon>Placobranchoidea</taxon>
        <taxon>Plakobranchidae</taxon>
        <taxon>Elysia</taxon>
    </lineage>
</organism>
<feature type="transmembrane region" description="Helical" evidence="8">
    <location>
        <begin position="78"/>
        <end position="98"/>
    </location>
</feature>
<gene>
    <name evidence="10" type="ORF">RRG08_002502</name>
</gene>
<evidence type="ECO:0000256" key="6">
    <source>
        <dbReference type="ARBA" id="ARBA00023170"/>
    </source>
</evidence>
<protein>
    <recommendedName>
        <fullName evidence="9">G-protein coupled receptors family 1 profile domain-containing protein</fullName>
    </recommendedName>
</protein>
<proteinExistence type="predicted"/>
<feature type="region of interest" description="Disordered" evidence="7">
    <location>
        <begin position="258"/>
        <end position="313"/>
    </location>
</feature>
<dbReference type="Proteomes" id="UP001283361">
    <property type="component" value="Unassembled WGS sequence"/>
</dbReference>
<evidence type="ECO:0000313" key="11">
    <source>
        <dbReference type="Proteomes" id="UP001283361"/>
    </source>
</evidence>
<feature type="compositionally biased region" description="Low complexity" evidence="7">
    <location>
        <begin position="262"/>
        <end position="271"/>
    </location>
</feature>
<feature type="compositionally biased region" description="Basic and acidic residues" evidence="7">
    <location>
        <begin position="389"/>
        <end position="400"/>
    </location>
</feature>
<dbReference type="Gene3D" id="1.20.1070.10">
    <property type="entry name" value="Rhodopsin 7-helix transmembrane proteins"/>
    <property type="match status" value="2"/>
</dbReference>
<evidence type="ECO:0000313" key="10">
    <source>
        <dbReference type="EMBL" id="KAK3782872.1"/>
    </source>
</evidence>
<accession>A0AAE1A8C2</accession>
<feature type="transmembrane region" description="Helical" evidence="8">
    <location>
        <begin position="118"/>
        <end position="137"/>
    </location>
</feature>
<feature type="region of interest" description="Disordered" evidence="7">
    <location>
        <begin position="338"/>
        <end position="401"/>
    </location>
</feature>
<feature type="transmembrane region" description="Helical" evidence="8">
    <location>
        <begin position="157"/>
        <end position="177"/>
    </location>
</feature>
<dbReference type="GO" id="GO:0042277">
    <property type="term" value="F:peptide binding"/>
    <property type="evidence" value="ECO:0007669"/>
    <property type="project" value="TreeGrafter"/>
</dbReference>
<evidence type="ECO:0000259" key="9">
    <source>
        <dbReference type="PROSITE" id="PS50262"/>
    </source>
</evidence>
<keyword evidence="2" id="KW-1003">Cell membrane</keyword>
<dbReference type="CDD" id="cd00637">
    <property type="entry name" value="7tm_classA_rhodopsin-like"/>
    <property type="match status" value="2"/>
</dbReference>
<sequence>MTVTTNHTVTSASPQNWTLLDSNSSDRSKLEDLARSSFLRLMPIIVLCALLAVLGTIGNSLSVYIFLVRMRRNFLNDLFILLSGTSLLACAFCLPGEIFDLYNPYIYPSLTMCKIGRYLNVLSTTCLVSTLWTLAVYRLKAAKASNSQGLPIRTRLAFITAILLWSTTFSLLGLRVYGIKTIRVQTSGEEGESGQILIGQDCAVADDAEHTYWPMIFNIAMAAGFLLLVITTMVCYYRIWRLVVRSRMAVAAHVTSAPAGVNSQGSGNQGNTARTESGGLNMFQNKGNHDAKTDKQENKSQVNKENEGDKSMVKYTELKENDFLTYMGKEKYLESSPANFVESTEKEDLNQTSNASGQYRNYASDQCGSSDSVGYGDKDGSLNQRRSVRATDSRPTELHHSSPIAGEMLYGKDNNLGDFHGSNVRQGSCQLSNTRFNFDDTTIKISSDRDNYFDDYEPNSSVLTTKESSGPVECLSPSESLKKQYITPVSKPKHPEHDSKFSEKVVNDPITTPVDLFTAVPTRPAQQPLHTNRNAQSNCTFKKKASVVGKKVQKSSLESNITRTALLLAITFILCYVPFFCVSIPSLLYPDFNYDHNAVSFNLIHMAYRLYFVTPAINPLIFYASNIDFRRKLKDMILHKRQNI</sequence>
<feature type="transmembrane region" description="Helical" evidence="8">
    <location>
        <begin position="215"/>
        <end position="239"/>
    </location>
</feature>
<dbReference type="GO" id="GO:0004930">
    <property type="term" value="F:G protein-coupled receptor activity"/>
    <property type="evidence" value="ECO:0007669"/>
    <property type="project" value="InterPro"/>
</dbReference>
<feature type="transmembrane region" description="Helical" evidence="8">
    <location>
        <begin position="608"/>
        <end position="627"/>
    </location>
</feature>
<feature type="compositionally biased region" description="Polar residues" evidence="7">
    <location>
        <begin position="350"/>
        <end position="372"/>
    </location>
</feature>
<dbReference type="Pfam" id="PF00001">
    <property type="entry name" value="7tm_1"/>
    <property type="match status" value="1"/>
</dbReference>
<dbReference type="SUPFAM" id="SSF81321">
    <property type="entry name" value="Family A G protein-coupled receptor-like"/>
    <property type="match status" value="1"/>
</dbReference>
<dbReference type="EMBL" id="JAWDGP010002483">
    <property type="protein sequence ID" value="KAK3782872.1"/>
    <property type="molecule type" value="Genomic_DNA"/>
</dbReference>
<dbReference type="PROSITE" id="PS50262">
    <property type="entry name" value="G_PROTEIN_RECEP_F1_2"/>
    <property type="match status" value="1"/>
</dbReference>
<name>A0AAE1A8C2_9GAST</name>
<keyword evidence="6" id="KW-0675">Receptor</keyword>
<evidence type="ECO:0000256" key="5">
    <source>
        <dbReference type="ARBA" id="ARBA00023136"/>
    </source>
</evidence>
<keyword evidence="11" id="KW-1185">Reference proteome</keyword>
<evidence type="ECO:0000256" key="3">
    <source>
        <dbReference type="ARBA" id="ARBA00022692"/>
    </source>
</evidence>
<evidence type="ECO:0000256" key="7">
    <source>
        <dbReference type="SAM" id="MobiDB-lite"/>
    </source>
</evidence>
<dbReference type="PANTHER" id="PTHR24241:SF76">
    <property type="entry name" value="NEUROPEPTIDE SIFAMIDE RECEPTOR"/>
    <property type="match status" value="1"/>
</dbReference>
<keyword evidence="3 8" id="KW-0812">Transmembrane</keyword>
<keyword evidence="5 8" id="KW-0472">Membrane</keyword>
<comment type="subcellular location">
    <subcellularLocation>
        <location evidence="1">Cell membrane</location>
        <topology evidence="1">Multi-pass membrane protein</topology>
    </subcellularLocation>
</comment>
<dbReference type="AlphaFoldDB" id="A0AAE1A8C2"/>
<feature type="transmembrane region" description="Helical" evidence="8">
    <location>
        <begin position="565"/>
        <end position="588"/>
    </location>
</feature>
<comment type="caution">
    <text evidence="10">The sequence shown here is derived from an EMBL/GenBank/DDBJ whole genome shotgun (WGS) entry which is preliminary data.</text>
</comment>
<reference evidence="10" key="1">
    <citation type="journal article" date="2023" name="G3 (Bethesda)">
        <title>A reference genome for the long-term kleptoplast-retaining sea slug Elysia crispata morphotype clarki.</title>
        <authorList>
            <person name="Eastman K.E."/>
            <person name="Pendleton A.L."/>
            <person name="Shaikh M.A."/>
            <person name="Suttiyut T."/>
            <person name="Ogas R."/>
            <person name="Tomko P."/>
            <person name="Gavelis G."/>
            <person name="Widhalm J.R."/>
            <person name="Wisecaver J.H."/>
        </authorList>
    </citation>
    <scope>NUCLEOTIDE SEQUENCE</scope>
    <source>
        <strain evidence="10">ECLA1</strain>
    </source>
</reference>
<dbReference type="InterPro" id="IPR017452">
    <property type="entry name" value="GPCR_Rhodpsn_7TM"/>
</dbReference>
<evidence type="ECO:0000256" key="8">
    <source>
        <dbReference type="SAM" id="Phobius"/>
    </source>
</evidence>
<dbReference type="GO" id="GO:0032870">
    <property type="term" value="P:cellular response to hormone stimulus"/>
    <property type="evidence" value="ECO:0007669"/>
    <property type="project" value="TreeGrafter"/>
</dbReference>
<dbReference type="PRINTS" id="PR00237">
    <property type="entry name" value="GPCRRHODOPSN"/>
</dbReference>
<keyword evidence="4 8" id="KW-1133">Transmembrane helix</keyword>
<feature type="domain" description="G-protein coupled receptors family 1 profile" evidence="9">
    <location>
        <begin position="58"/>
        <end position="622"/>
    </location>
</feature>
<feature type="transmembrane region" description="Helical" evidence="8">
    <location>
        <begin position="41"/>
        <end position="66"/>
    </location>
</feature>
<evidence type="ECO:0000256" key="1">
    <source>
        <dbReference type="ARBA" id="ARBA00004651"/>
    </source>
</evidence>
<dbReference type="InterPro" id="IPR000276">
    <property type="entry name" value="GPCR_Rhodpsn"/>
</dbReference>
<dbReference type="PANTHER" id="PTHR24241">
    <property type="entry name" value="NEUROPEPTIDE RECEPTOR-RELATED G-PROTEIN COUPLED RECEPTOR"/>
    <property type="match status" value="1"/>
</dbReference>
<dbReference type="GO" id="GO:0005886">
    <property type="term" value="C:plasma membrane"/>
    <property type="evidence" value="ECO:0007669"/>
    <property type="project" value="UniProtKB-SubCell"/>
</dbReference>
<feature type="compositionally biased region" description="Basic and acidic residues" evidence="7">
    <location>
        <begin position="287"/>
        <end position="313"/>
    </location>
</feature>
<evidence type="ECO:0000256" key="2">
    <source>
        <dbReference type="ARBA" id="ARBA00022475"/>
    </source>
</evidence>
<evidence type="ECO:0000256" key="4">
    <source>
        <dbReference type="ARBA" id="ARBA00022989"/>
    </source>
</evidence>